<dbReference type="InterPro" id="IPR010982">
    <property type="entry name" value="Lambda_DNA-bd_dom_sf"/>
</dbReference>
<dbReference type="Proteomes" id="UP000011721">
    <property type="component" value="Plasmid unnamed"/>
</dbReference>
<protein>
    <submittedName>
        <fullName evidence="3">CBS domain-containing putative transcriptional regulator</fullName>
    </submittedName>
</protein>
<keyword evidence="4" id="KW-1185">Reference proteome</keyword>
<dbReference type="SUPFAM" id="SSF47413">
    <property type="entry name" value="lambda repressor-like DNA-binding domains"/>
    <property type="match status" value="1"/>
</dbReference>
<sequence>MKPEEVYGKVLKEIRNARGISQEKLALMGNLDRTFISLLERGLRQPSLTSILQIAEALNEQPHIMIKKVKDILDENIED</sequence>
<accession>M1P9I1</accession>
<evidence type="ECO:0000259" key="2">
    <source>
        <dbReference type="PROSITE" id="PS50943"/>
    </source>
</evidence>
<dbReference type="GO" id="GO:0003700">
    <property type="term" value="F:DNA-binding transcription factor activity"/>
    <property type="evidence" value="ECO:0007669"/>
    <property type="project" value="TreeGrafter"/>
</dbReference>
<dbReference type="HOGENOM" id="CLU_066192_29_1_7"/>
<dbReference type="PANTHER" id="PTHR46797">
    <property type="entry name" value="HTH-TYPE TRANSCRIPTIONAL REGULATOR"/>
    <property type="match status" value="1"/>
</dbReference>
<evidence type="ECO:0000313" key="4">
    <source>
        <dbReference type="Proteomes" id="UP000011721"/>
    </source>
</evidence>
<dbReference type="PANTHER" id="PTHR46797:SF1">
    <property type="entry name" value="METHYLPHOSPHONATE SYNTHASE"/>
    <property type="match status" value="1"/>
</dbReference>
<evidence type="ECO:0000256" key="1">
    <source>
        <dbReference type="ARBA" id="ARBA00023125"/>
    </source>
</evidence>
<name>M1P9I1_DESSD</name>
<keyword evidence="1" id="KW-0238">DNA-binding</keyword>
<dbReference type="EMBL" id="CP003986">
    <property type="protein sequence ID" value="AGF80113.1"/>
    <property type="molecule type" value="Genomic_DNA"/>
</dbReference>
<dbReference type="Gene3D" id="1.10.260.40">
    <property type="entry name" value="lambda repressor-like DNA-binding domains"/>
    <property type="match status" value="1"/>
</dbReference>
<organism evidence="3 4">
    <name type="scientific">Desulfocapsa sulfexigens (strain DSM 10523 / SB164P1)</name>
    <dbReference type="NCBI Taxonomy" id="1167006"/>
    <lineage>
        <taxon>Bacteria</taxon>
        <taxon>Pseudomonadati</taxon>
        <taxon>Thermodesulfobacteriota</taxon>
        <taxon>Desulfobulbia</taxon>
        <taxon>Desulfobulbales</taxon>
        <taxon>Desulfocapsaceae</taxon>
        <taxon>Desulfocapsa</taxon>
    </lineage>
</organism>
<dbReference type="OrthoDB" id="9815697at2"/>
<dbReference type="SMART" id="SM00530">
    <property type="entry name" value="HTH_XRE"/>
    <property type="match status" value="1"/>
</dbReference>
<geneLocation type="plasmid" evidence="4">
    <name>pDESSD</name>
</geneLocation>
<dbReference type="KEGG" id="dsf:UWK_03604"/>
<dbReference type="InterPro" id="IPR050807">
    <property type="entry name" value="TransReg_Diox_bact_type"/>
</dbReference>
<keyword evidence="3" id="KW-0614">Plasmid</keyword>
<feature type="domain" description="HTH cro/C1-type" evidence="2">
    <location>
        <begin position="11"/>
        <end position="65"/>
    </location>
</feature>
<gene>
    <name evidence="3" type="ordered locus">UWK_03604</name>
</gene>
<dbReference type="Pfam" id="PF01381">
    <property type="entry name" value="HTH_3"/>
    <property type="match status" value="1"/>
</dbReference>
<dbReference type="REBASE" id="60688">
    <property type="entry name" value="C.Dsu10523ORF3605P"/>
</dbReference>
<dbReference type="InterPro" id="IPR001387">
    <property type="entry name" value="Cro/C1-type_HTH"/>
</dbReference>
<evidence type="ECO:0000313" key="3">
    <source>
        <dbReference type="EMBL" id="AGF80113.1"/>
    </source>
</evidence>
<dbReference type="CDD" id="cd00093">
    <property type="entry name" value="HTH_XRE"/>
    <property type="match status" value="1"/>
</dbReference>
<proteinExistence type="predicted"/>
<dbReference type="GO" id="GO:0003677">
    <property type="term" value="F:DNA binding"/>
    <property type="evidence" value="ECO:0007669"/>
    <property type="project" value="UniProtKB-KW"/>
</dbReference>
<dbReference type="GO" id="GO:0005829">
    <property type="term" value="C:cytosol"/>
    <property type="evidence" value="ECO:0007669"/>
    <property type="project" value="TreeGrafter"/>
</dbReference>
<dbReference type="RefSeq" id="WP_015405795.1">
    <property type="nucleotide sequence ID" value="NC_020305.1"/>
</dbReference>
<dbReference type="AlphaFoldDB" id="M1P9I1"/>
<reference evidence="4" key="1">
    <citation type="journal article" date="2013" name="Stand. Genomic Sci.">
        <title>Complete genome sequence of Desulfocapsa sulfexigens, a marine deltaproteobacterium specialized in disproportionating inorganic sulfur compounds.</title>
        <authorList>
            <person name="Finster K.W."/>
            <person name="Kjeldsen K.U."/>
            <person name="Kube M."/>
            <person name="Reinhardt R."/>
            <person name="Mussmann M."/>
            <person name="Amann R."/>
            <person name="Schreiber L."/>
        </authorList>
    </citation>
    <scope>NUCLEOTIDE SEQUENCE [LARGE SCALE GENOMIC DNA]</scope>
    <source>
        <strain evidence="4">DSM 10523 / SB164P1</strain>
        <plasmid evidence="4">pDESSD</plasmid>
    </source>
</reference>
<dbReference type="PROSITE" id="PS50943">
    <property type="entry name" value="HTH_CROC1"/>
    <property type="match status" value="1"/>
</dbReference>